<reference evidence="2" key="1">
    <citation type="submission" date="2020-05" db="EMBL/GenBank/DDBJ databases">
        <authorList>
            <person name="Chiriac C."/>
            <person name="Salcher M."/>
            <person name="Ghai R."/>
            <person name="Kavagutti S V."/>
        </authorList>
    </citation>
    <scope>NUCLEOTIDE SEQUENCE</scope>
</reference>
<accession>A0A6J6D0A7</accession>
<sequence>MSQFAAAPASEPASTQAVVGFGVTPSKTETFIPADSRLSFTSAHIGEAPKNGSVIISALLAPWATASSPTFETAPTPKCAAGFASRTNS</sequence>
<protein>
    <submittedName>
        <fullName evidence="2">Unannotated protein</fullName>
    </submittedName>
</protein>
<organism evidence="2">
    <name type="scientific">freshwater metagenome</name>
    <dbReference type="NCBI Taxonomy" id="449393"/>
    <lineage>
        <taxon>unclassified sequences</taxon>
        <taxon>metagenomes</taxon>
        <taxon>ecological metagenomes</taxon>
    </lineage>
</organism>
<proteinExistence type="predicted"/>
<name>A0A6J6D0A7_9ZZZZ</name>
<gene>
    <name evidence="2" type="ORF">UFOPK1561_00606</name>
</gene>
<evidence type="ECO:0000313" key="2">
    <source>
        <dbReference type="EMBL" id="CAB4556059.1"/>
    </source>
</evidence>
<evidence type="ECO:0000256" key="1">
    <source>
        <dbReference type="SAM" id="MobiDB-lite"/>
    </source>
</evidence>
<dbReference type="AlphaFoldDB" id="A0A6J6D0A7"/>
<dbReference type="EMBL" id="CAEZSZ010000062">
    <property type="protein sequence ID" value="CAB4556059.1"/>
    <property type="molecule type" value="Genomic_DNA"/>
</dbReference>
<feature type="region of interest" description="Disordered" evidence="1">
    <location>
        <begin position="68"/>
        <end position="89"/>
    </location>
</feature>